<dbReference type="PROSITE" id="PS00284">
    <property type="entry name" value="SERPIN"/>
    <property type="match status" value="1"/>
</dbReference>
<dbReference type="InterPro" id="IPR023796">
    <property type="entry name" value="Serpin_dom"/>
</dbReference>
<organism evidence="9">
    <name type="scientific">Drosophila rhopaloa</name>
    <name type="common">Fruit fly</name>
    <dbReference type="NCBI Taxonomy" id="1041015"/>
    <lineage>
        <taxon>Eukaryota</taxon>
        <taxon>Metazoa</taxon>
        <taxon>Ecdysozoa</taxon>
        <taxon>Arthropoda</taxon>
        <taxon>Hexapoda</taxon>
        <taxon>Insecta</taxon>
        <taxon>Pterygota</taxon>
        <taxon>Neoptera</taxon>
        <taxon>Endopterygota</taxon>
        <taxon>Diptera</taxon>
        <taxon>Brachycera</taxon>
        <taxon>Muscomorpha</taxon>
        <taxon>Ephydroidea</taxon>
        <taxon>Drosophilidae</taxon>
        <taxon>Drosophila</taxon>
        <taxon>Sophophora</taxon>
    </lineage>
</organism>
<evidence type="ECO:0000313" key="8">
    <source>
        <dbReference type="Proteomes" id="UP001652680"/>
    </source>
</evidence>
<dbReference type="EnsemblMetazoa" id="XM_017118826.1">
    <property type="protein sequence ID" value="XP_016974315.1"/>
    <property type="gene ID" value="LOC108041057"/>
</dbReference>
<reference evidence="8" key="1">
    <citation type="journal article" date="2021" name="Elife">
        <title>Highly contiguous assemblies of 101 drosophilid genomes.</title>
        <authorList>
            <person name="Kim B.Y."/>
            <person name="Wang J.R."/>
            <person name="Miller D.E."/>
            <person name="Barmina O."/>
            <person name="Delaney E."/>
            <person name="Thompson A."/>
            <person name="Comeault A.A."/>
            <person name="Peede D."/>
            <person name="D'Agostino E.R."/>
            <person name="Pelaez J."/>
            <person name="Aguilar J.M."/>
            <person name="Haji D."/>
            <person name="Matsunaga T."/>
            <person name="Armstrong E.E."/>
            <person name="Zych M."/>
            <person name="Ogawa Y."/>
            <person name="Stamenkovic-Radak M."/>
            <person name="Jelic M."/>
            <person name="Veselinovic M.S."/>
            <person name="Tanaskovic M."/>
            <person name="Eric P."/>
            <person name="Gao J.J."/>
            <person name="Katoh T.K."/>
            <person name="Toda M.J."/>
            <person name="Watabe H."/>
            <person name="Watada M."/>
            <person name="Davis J.S."/>
            <person name="Moyle L.C."/>
            <person name="Manoli G."/>
            <person name="Bertolini E."/>
            <person name="Kostal V."/>
            <person name="Hawley R.S."/>
            <person name="Takahashi A."/>
            <person name="Jones C.D."/>
            <person name="Price D.K."/>
            <person name="Whiteman N."/>
            <person name="Kopp A."/>
            <person name="Matute D.R."/>
            <person name="Petrov D.A."/>
        </authorList>
    </citation>
    <scope>NUCLEOTIDE SEQUENCE [LARGE SCALE GENOMIC DNA]</scope>
</reference>
<dbReference type="GeneID" id="108041057"/>
<feature type="chain" id="PRO_5028469420" evidence="5">
    <location>
        <begin position="28"/>
        <end position="405"/>
    </location>
</feature>
<keyword evidence="2" id="KW-0646">Protease inhibitor</keyword>
<reference evidence="9" key="2">
    <citation type="submission" date="2025-04" db="UniProtKB">
        <authorList>
            <consortium name="RefSeq"/>
        </authorList>
    </citation>
    <scope>IDENTIFICATION</scope>
</reference>
<sequence length="405" mass="45826">MGEPQLDRNMPSEWVLLIICLIPMASGGTTAPPLSASPIVFARNLFRAVNDVDPPVNMMVSPAAARSAMTLVFMGAGGKSADELRSKLILGVGNKSKIAEHHAETWSEECSCVKKGVALRLVTRLYFNEEEKILPDFNTRAMEFFNAQADPLNYLNPEDSVKKVNKWLAKQTFYTVRNLFTPDVFSLESSVILVNSLFFRAKWANVFPEQLTKVDDFWINPLQRMELPMMQQIGKFRYGESKKLKSQILQLPFEKSNLTMMIILPRDIDGLPKLEEKLGQLDMNEVAAKSLMNDVDVIIPKFRIEFNIDLKVPLQKLGINRVFEPGQADLSGLFGKKSLQRISEARHSLFLNVNETGCETGPETDVQPEVVKDNPDRKVFKADRPFVFAIRNKKNVYFVGHFIKP</sequence>
<evidence type="ECO:0000313" key="9">
    <source>
        <dbReference type="RefSeq" id="XP_016974315.1"/>
    </source>
</evidence>
<keyword evidence="8" id="KW-1185">Reference proteome</keyword>
<evidence type="ECO:0000313" key="7">
    <source>
        <dbReference type="EnsemblMetazoa" id="XP_016974315.1"/>
    </source>
</evidence>
<feature type="signal peptide" evidence="5">
    <location>
        <begin position="1"/>
        <end position="27"/>
    </location>
</feature>
<evidence type="ECO:0000256" key="5">
    <source>
        <dbReference type="SAM" id="SignalP"/>
    </source>
</evidence>
<reference evidence="7" key="3">
    <citation type="submission" date="2025-05" db="UniProtKB">
        <authorList>
            <consortium name="EnsemblMetazoa"/>
        </authorList>
    </citation>
    <scope>IDENTIFICATION</scope>
</reference>
<dbReference type="Gene3D" id="2.30.39.10">
    <property type="entry name" value="Alpha-1-antitrypsin, domain 1"/>
    <property type="match status" value="1"/>
</dbReference>
<dbReference type="AlphaFoldDB" id="A0A6P4E8H8"/>
<name>A0A6P4E8H8_DRORH</name>
<dbReference type="Proteomes" id="UP001652680">
    <property type="component" value="Unassembled WGS sequence"/>
</dbReference>
<protein>
    <submittedName>
        <fullName evidence="9">Leukocyte elastase inhibitor</fullName>
    </submittedName>
</protein>
<keyword evidence="3" id="KW-0722">Serine protease inhibitor</keyword>
<dbReference type="InterPro" id="IPR036186">
    <property type="entry name" value="Serpin_sf"/>
</dbReference>
<dbReference type="PANTHER" id="PTHR11461">
    <property type="entry name" value="SERINE PROTEASE INHIBITOR, SERPIN"/>
    <property type="match status" value="1"/>
</dbReference>
<dbReference type="Pfam" id="PF00079">
    <property type="entry name" value="Serpin"/>
    <property type="match status" value="1"/>
</dbReference>
<evidence type="ECO:0000256" key="4">
    <source>
        <dbReference type="RuleBase" id="RU000411"/>
    </source>
</evidence>
<feature type="domain" description="Serpin" evidence="6">
    <location>
        <begin position="43"/>
        <end position="405"/>
    </location>
</feature>
<evidence type="ECO:0000256" key="2">
    <source>
        <dbReference type="ARBA" id="ARBA00022690"/>
    </source>
</evidence>
<accession>A0A6P4E8H8</accession>
<evidence type="ECO:0000259" key="6">
    <source>
        <dbReference type="SMART" id="SM00093"/>
    </source>
</evidence>
<dbReference type="Gene3D" id="3.30.497.10">
    <property type="entry name" value="Antithrombin, subunit I, domain 2"/>
    <property type="match status" value="1"/>
</dbReference>
<dbReference type="GO" id="GO:0005615">
    <property type="term" value="C:extracellular space"/>
    <property type="evidence" value="ECO:0007669"/>
    <property type="project" value="InterPro"/>
</dbReference>
<dbReference type="PANTHER" id="PTHR11461:SF211">
    <property type="entry name" value="GH10112P-RELATED"/>
    <property type="match status" value="1"/>
</dbReference>
<dbReference type="InterPro" id="IPR042185">
    <property type="entry name" value="Serpin_sf_2"/>
</dbReference>
<dbReference type="SMART" id="SM00093">
    <property type="entry name" value="SERPIN"/>
    <property type="match status" value="1"/>
</dbReference>
<dbReference type="OrthoDB" id="671595at2759"/>
<dbReference type="SUPFAM" id="SSF56574">
    <property type="entry name" value="Serpins"/>
    <property type="match status" value="1"/>
</dbReference>
<dbReference type="GO" id="GO:0004867">
    <property type="term" value="F:serine-type endopeptidase inhibitor activity"/>
    <property type="evidence" value="ECO:0007669"/>
    <property type="project" value="UniProtKB-KW"/>
</dbReference>
<dbReference type="InterPro" id="IPR023795">
    <property type="entry name" value="Serpin_CS"/>
</dbReference>
<dbReference type="CDD" id="cd19954">
    <property type="entry name" value="serpin42Dd-like_insects"/>
    <property type="match status" value="1"/>
</dbReference>
<evidence type="ECO:0000256" key="3">
    <source>
        <dbReference type="ARBA" id="ARBA00022900"/>
    </source>
</evidence>
<dbReference type="InterPro" id="IPR042178">
    <property type="entry name" value="Serpin_sf_1"/>
</dbReference>
<keyword evidence="5" id="KW-0732">Signal</keyword>
<dbReference type="RefSeq" id="XP_016974315.1">
    <property type="nucleotide sequence ID" value="XM_017118826.1"/>
</dbReference>
<dbReference type="InterPro" id="IPR000215">
    <property type="entry name" value="Serpin_fam"/>
</dbReference>
<proteinExistence type="inferred from homology"/>
<comment type="similarity">
    <text evidence="1 4">Belongs to the serpin family.</text>
</comment>
<gene>
    <name evidence="9" type="primary">LOC108041057</name>
    <name evidence="7" type="synonym">108041057</name>
</gene>
<evidence type="ECO:0000256" key="1">
    <source>
        <dbReference type="ARBA" id="ARBA00009500"/>
    </source>
</evidence>